<evidence type="ECO:0000256" key="9">
    <source>
        <dbReference type="ARBA" id="ARBA00038341"/>
    </source>
</evidence>
<protein>
    <submittedName>
        <fullName evidence="13">Uncharacterized protein</fullName>
    </submittedName>
</protein>
<dbReference type="PANTHER" id="PTHR32468:SF114">
    <property type="entry name" value="CATION_H+ EXCHANGER DOMAIN-CONTAINING PROTEIN"/>
    <property type="match status" value="1"/>
</dbReference>
<evidence type="ECO:0000256" key="6">
    <source>
        <dbReference type="ARBA" id="ARBA00022989"/>
    </source>
</evidence>
<dbReference type="PANTHER" id="PTHR32468">
    <property type="entry name" value="CATION/H + ANTIPORTER"/>
    <property type="match status" value="1"/>
</dbReference>
<evidence type="ECO:0000256" key="8">
    <source>
        <dbReference type="ARBA" id="ARBA00023136"/>
    </source>
</evidence>
<keyword evidence="6 10" id="KW-1133">Transmembrane helix</keyword>
<dbReference type="InterPro" id="IPR038770">
    <property type="entry name" value="Na+/solute_symporter_sf"/>
</dbReference>
<comment type="similarity">
    <text evidence="9">Belongs to the monovalent cation:proton antiporter 2 (CPA2) transporter (TC 2.A.37) family. CHX (TC 2.A.37.4) subfamily.</text>
</comment>
<dbReference type="GO" id="GO:1902600">
    <property type="term" value="P:proton transmembrane transport"/>
    <property type="evidence" value="ECO:0007669"/>
    <property type="project" value="InterPro"/>
</dbReference>
<keyword evidence="5" id="KW-0630">Potassium</keyword>
<dbReference type="Gene3D" id="1.20.1530.20">
    <property type="match status" value="1"/>
</dbReference>
<name>A0A6A6N9N1_HEVBR</name>
<dbReference type="GO" id="GO:0016020">
    <property type="term" value="C:membrane"/>
    <property type="evidence" value="ECO:0007669"/>
    <property type="project" value="UniProtKB-SubCell"/>
</dbReference>
<evidence type="ECO:0000256" key="2">
    <source>
        <dbReference type="ARBA" id="ARBA00022448"/>
    </source>
</evidence>
<feature type="transmembrane region" description="Helical" evidence="10">
    <location>
        <begin position="104"/>
        <end position="124"/>
    </location>
</feature>
<sequence length="353" mass="38979">MAASASESVVLRTKFVSFGPAAKNGYAIDVGPPIGSALVDKLDLLANWIFMPIYLVKNGLVINVFSVKLKNYLIVQSIALISSFGKFLGTFLASSYSNIPLTDAASLGLVMNAQGVLELGMFKMMKKNKAIDNEAFVIMAVSMMLVTGAITPIIKYLYDPSRRTSLNSQSTYHSQSSYSVALLFLGGPDDREALAIGARMAGHHSINLTMIRLLEYGSITNDNARRRRLDNEVVSEFRTATAGNYRVKYIEEVVMDGTGTTSVIRSMENRFELVIVGRHHDNKSPIVSGLADWNDYKELGTIGDLLVSSQFMDKTTILVVQQHNNVINEGCEIDRTVPDFEAEDLPIFRRVTW</sequence>
<dbReference type="InterPro" id="IPR050794">
    <property type="entry name" value="CPA2_transporter"/>
</dbReference>
<keyword evidence="4 10" id="KW-0812">Transmembrane</keyword>
<feature type="transmembrane region" description="Helical" evidence="10">
    <location>
        <begin position="45"/>
        <end position="65"/>
    </location>
</feature>
<dbReference type="InterPro" id="IPR057290">
    <property type="entry name" value="CHX17_C"/>
</dbReference>
<dbReference type="Pfam" id="PF23259">
    <property type="entry name" value="CHX17_C"/>
    <property type="match status" value="1"/>
</dbReference>
<dbReference type="AlphaFoldDB" id="A0A6A6N9N1"/>
<evidence type="ECO:0000256" key="1">
    <source>
        <dbReference type="ARBA" id="ARBA00004141"/>
    </source>
</evidence>
<evidence type="ECO:0000313" key="14">
    <source>
        <dbReference type="Proteomes" id="UP000467840"/>
    </source>
</evidence>
<evidence type="ECO:0000256" key="10">
    <source>
        <dbReference type="SAM" id="Phobius"/>
    </source>
</evidence>
<keyword evidence="3" id="KW-0633">Potassium transport</keyword>
<keyword evidence="14" id="KW-1185">Reference proteome</keyword>
<comment type="caution">
    <text evidence="13">The sequence shown here is derived from an EMBL/GenBank/DDBJ whole genome shotgun (WGS) entry which is preliminary data.</text>
</comment>
<dbReference type="InterPro" id="IPR006153">
    <property type="entry name" value="Cation/H_exchanger_TM"/>
</dbReference>
<accession>A0A6A6N9N1</accession>
<evidence type="ECO:0000313" key="13">
    <source>
        <dbReference type="EMBL" id="KAF2322912.1"/>
    </source>
</evidence>
<dbReference type="GO" id="GO:0015297">
    <property type="term" value="F:antiporter activity"/>
    <property type="evidence" value="ECO:0007669"/>
    <property type="project" value="InterPro"/>
</dbReference>
<feature type="transmembrane region" description="Helical" evidence="10">
    <location>
        <begin position="72"/>
        <end position="92"/>
    </location>
</feature>
<evidence type="ECO:0000256" key="7">
    <source>
        <dbReference type="ARBA" id="ARBA00023065"/>
    </source>
</evidence>
<evidence type="ECO:0000259" key="12">
    <source>
        <dbReference type="Pfam" id="PF23259"/>
    </source>
</evidence>
<dbReference type="GO" id="GO:0006813">
    <property type="term" value="P:potassium ion transport"/>
    <property type="evidence" value="ECO:0007669"/>
    <property type="project" value="UniProtKB-KW"/>
</dbReference>
<reference evidence="13 14" key="1">
    <citation type="journal article" date="2020" name="Mol. Plant">
        <title>The Chromosome-Based Rubber Tree Genome Provides New Insights into Spurge Genome Evolution and Rubber Biosynthesis.</title>
        <authorList>
            <person name="Liu J."/>
            <person name="Shi C."/>
            <person name="Shi C.C."/>
            <person name="Li W."/>
            <person name="Zhang Q.J."/>
            <person name="Zhang Y."/>
            <person name="Li K."/>
            <person name="Lu H.F."/>
            <person name="Shi C."/>
            <person name="Zhu S.T."/>
            <person name="Xiao Z.Y."/>
            <person name="Nan H."/>
            <person name="Yue Y."/>
            <person name="Zhu X.G."/>
            <person name="Wu Y."/>
            <person name="Hong X.N."/>
            <person name="Fan G.Y."/>
            <person name="Tong Y."/>
            <person name="Zhang D."/>
            <person name="Mao C.L."/>
            <person name="Liu Y.L."/>
            <person name="Hao S.J."/>
            <person name="Liu W.Q."/>
            <person name="Lv M.Q."/>
            <person name="Zhang H.B."/>
            <person name="Liu Y."/>
            <person name="Hu-Tang G.R."/>
            <person name="Wang J.P."/>
            <person name="Wang J.H."/>
            <person name="Sun Y.H."/>
            <person name="Ni S.B."/>
            <person name="Chen W.B."/>
            <person name="Zhang X.C."/>
            <person name="Jiao Y.N."/>
            <person name="Eichler E.E."/>
            <person name="Li G.H."/>
            <person name="Liu X."/>
            <person name="Gao L.Z."/>
        </authorList>
    </citation>
    <scope>NUCLEOTIDE SEQUENCE [LARGE SCALE GENOMIC DNA]</scope>
    <source>
        <strain evidence="14">cv. GT1</strain>
        <tissue evidence="13">Leaf</tissue>
    </source>
</reference>
<dbReference type="GO" id="GO:0006885">
    <property type="term" value="P:regulation of pH"/>
    <property type="evidence" value="ECO:0007669"/>
    <property type="project" value="TreeGrafter"/>
</dbReference>
<proteinExistence type="inferred from homology"/>
<feature type="domain" description="Cation/H+ exchanger transmembrane" evidence="11">
    <location>
        <begin position="37"/>
        <end position="153"/>
    </location>
</feature>
<keyword evidence="2" id="KW-0813">Transport</keyword>
<feature type="transmembrane region" description="Helical" evidence="10">
    <location>
        <begin position="136"/>
        <end position="158"/>
    </location>
</feature>
<dbReference type="Pfam" id="PF00999">
    <property type="entry name" value="Na_H_Exchanger"/>
    <property type="match status" value="1"/>
</dbReference>
<keyword evidence="7" id="KW-0406">Ion transport</keyword>
<keyword evidence="8 10" id="KW-0472">Membrane</keyword>
<gene>
    <name evidence="13" type="ORF">GH714_032032</name>
</gene>
<dbReference type="Proteomes" id="UP000467840">
    <property type="component" value="Chromosome 11"/>
</dbReference>
<dbReference type="GO" id="GO:0012505">
    <property type="term" value="C:endomembrane system"/>
    <property type="evidence" value="ECO:0007669"/>
    <property type="project" value="TreeGrafter"/>
</dbReference>
<evidence type="ECO:0000256" key="3">
    <source>
        <dbReference type="ARBA" id="ARBA00022538"/>
    </source>
</evidence>
<evidence type="ECO:0000256" key="4">
    <source>
        <dbReference type="ARBA" id="ARBA00022692"/>
    </source>
</evidence>
<evidence type="ECO:0000259" key="11">
    <source>
        <dbReference type="Pfam" id="PF00999"/>
    </source>
</evidence>
<organism evidence="13 14">
    <name type="scientific">Hevea brasiliensis</name>
    <name type="common">Para rubber tree</name>
    <name type="synonym">Siphonia brasiliensis</name>
    <dbReference type="NCBI Taxonomy" id="3981"/>
    <lineage>
        <taxon>Eukaryota</taxon>
        <taxon>Viridiplantae</taxon>
        <taxon>Streptophyta</taxon>
        <taxon>Embryophyta</taxon>
        <taxon>Tracheophyta</taxon>
        <taxon>Spermatophyta</taxon>
        <taxon>Magnoliopsida</taxon>
        <taxon>eudicotyledons</taxon>
        <taxon>Gunneridae</taxon>
        <taxon>Pentapetalae</taxon>
        <taxon>rosids</taxon>
        <taxon>fabids</taxon>
        <taxon>Malpighiales</taxon>
        <taxon>Euphorbiaceae</taxon>
        <taxon>Crotonoideae</taxon>
        <taxon>Micrandreae</taxon>
        <taxon>Hevea</taxon>
    </lineage>
</organism>
<comment type="subcellular location">
    <subcellularLocation>
        <location evidence="1">Membrane</location>
        <topology evidence="1">Multi-pass membrane protein</topology>
    </subcellularLocation>
</comment>
<feature type="domain" description="Cation/H(+) antiporter C-terminal" evidence="12">
    <location>
        <begin position="177"/>
        <end position="323"/>
    </location>
</feature>
<dbReference type="EMBL" id="JAAGAX010000002">
    <property type="protein sequence ID" value="KAF2322912.1"/>
    <property type="molecule type" value="Genomic_DNA"/>
</dbReference>
<evidence type="ECO:0000256" key="5">
    <source>
        <dbReference type="ARBA" id="ARBA00022958"/>
    </source>
</evidence>